<dbReference type="AlphaFoldDB" id="A0A840PZI6"/>
<protein>
    <recommendedName>
        <fullName evidence="1">DUF397 domain-containing protein</fullName>
    </recommendedName>
</protein>
<evidence type="ECO:0000313" key="2">
    <source>
        <dbReference type="EMBL" id="MBB5152641.1"/>
    </source>
</evidence>
<keyword evidence="3" id="KW-1185">Reference proteome</keyword>
<dbReference type="InterPro" id="IPR007278">
    <property type="entry name" value="DUF397"/>
</dbReference>
<evidence type="ECO:0000259" key="1">
    <source>
        <dbReference type="Pfam" id="PF04149"/>
    </source>
</evidence>
<comment type="caution">
    <text evidence="2">The sequence shown here is derived from an EMBL/GenBank/DDBJ whole genome shotgun (WGS) entry which is preliminary data.</text>
</comment>
<accession>A0A840PZI6</accession>
<gene>
    <name evidence="2" type="ORF">BJ970_000175</name>
</gene>
<feature type="domain" description="DUF397" evidence="1">
    <location>
        <begin position="6"/>
        <end position="56"/>
    </location>
</feature>
<dbReference type="EMBL" id="JACHIW010000001">
    <property type="protein sequence ID" value="MBB5152641.1"/>
    <property type="molecule type" value="Genomic_DNA"/>
</dbReference>
<name>A0A840PZI6_9PSEU</name>
<evidence type="ECO:0000313" key="3">
    <source>
        <dbReference type="Proteomes" id="UP000584374"/>
    </source>
</evidence>
<organism evidence="2 3">
    <name type="scientific">Saccharopolyspora phatthalungensis</name>
    <dbReference type="NCBI Taxonomy" id="664693"/>
    <lineage>
        <taxon>Bacteria</taxon>
        <taxon>Bacillati</taxon>
        <taxon>Actinomycetota</taxon>
        <taxon>Actinomycetes</taxon>
        <taxon>Pseudonocardiales</taxon>
        <taxon>Pseudonocardiaceae</taxon>
        <taxon>Saccharopolyspora</taxon>
    </lineage>
</organism>
<dbReference type="Pfam" id="PF04149">
    <property type="entry name" value="DUF397"/>
    <property type="match status" value="1"/>
</dbReference>
<dbReference type="RefSeq" id="WP_184722262.1">
    <property type="nucleotide sequence ID" value="NZ_JACHIW010000001.1"/>
</dbReference>
<proteinExistence type="predicted"/>
<reference evidence="2 3" key="1">
    <citation type="submission" date="2020-08" db="EMBL/GenBank/DDBJ databases">
        <title>Sequencing the genomes of 1000 actinobacteria strains.</title>
        <authorList>
            <person name="Klenk H.-P."/>
        </authorList>
    </citation>
    <scope>NUCLEOTIDE SEQUENCE [LARGE SCALE GENOMIC DNA]</scope>
    <source>
        <strain evidence="2 3">DSM 45584</strain>
    </source>
</reference>
<sequence length="63" mass="6573">MSASPWRKSSYSANNGVCLEVAIAEDAVGARDSKDPGGPELWFGSAHWSGFVAAVKDGRFASA</sequence>
<dbReference type="Proteomes" id="UP000584374">
    <property type="component" value="Unassembled WGS sequence"/>
</dbReference>